<feature type="domain" description="Cupin type-2" evidence="2">
    <location>
        <begin position="40"/>
        <end position="104"/>
    </location>
</feature>
<reference evidence="3" key="1">
    <citation type="submission" date="2018-06" db="EMBL/GenBank/DDBJ databases">
        <authorList>
            <person name="Zhirakovskaya E."/>
        </authorList>
    </citation>
    <scope>NUCLEOTIDE SEQUENCE</scope>
</reference>
<protein>
    <recommendedName>
        <fullName evidence="2">Cupin type-2 domain-containing protein</fullName>
    </recommendedName>
</protein>
<keyword evidence="1" id="KW-0479">Metal-binding</keyword>
<proteinExistence type="predicted"/>
<evidence type="ECO:0000256" key="1">
    <source>
        <dbReference type="ARBA" id="ARBA00022723"/>
    </source>
</evidence>
<dbReference type="SUPFAM" id="SSF51182">
    <property type="entry name" value="RmlC-like cupins"/>
    <property type="match status" value="1"/>
</dbReference>
<gene>
    <name evidence="3" type="ORF">MNBD_GAMMA25-1680</name>
</gene>
<dbReference type="InterPro" id="IPR014710">
    <property type="entry name" value="RmlC-like_jellyroll"/>
</dbReference>
<name>A0A3B1BKR2_9ZZZZ</name>
<dbReference type="Gene3D" id="2.60.120.10">
    <property type="entry name" value="Jelly Rolls"/>
    <property type="match status" value="1"/>
</dbReference>
<evidence type="ECO:0000259" key="2">
    <source>
        <dbReference type="Pfam" id="PF07883"/>
    </source>
</evidence>
<sequence length="115" mass="12449">MKITSLKILDKVAVSHNPAIKKQIMLANGELPNIINFSRAVFPPGEIAGAHQHDDMSEIFFVLSGKGMITIDGVAHTLETGICVAVEAGEMHEVKNTGRDDLVLSYFAVMVSDKN</sequence>
<dbReference type="InterPro" id="IPR011051">
    <property type="entry name" value="RmlC_Cupin_sf"/>
</dbReference>
<dbReference type="GO" id="GO:0046872">
    <property type="term" value="F:metal ion binding"/>
    <property type="evidence" value="ECO:0007669"/>
    <property type="project" value="UniProtKB-KW"/>
</dbReference>
<dbReference type="EMBL" id="UOFY01000066">
    <property type="protein sequence ID" value="VAX11220.1"/>
    <property type="molecule type" value="Genomic_DNA"/>
</dbReference>
<evidence type="ECO:0000313" key="3">
    <source>
        <dbReference type="EMBL" id="VAX11220.1"/>
    </source>
</evidence>
<dbReference type="PANTHER" id="PTHR35848">
    <property type="entry name" value="OXALATE-BINDING PROTEIN"/>
    <property type="match status" value="1"/>
</dbReference>
<dbReference type="AlphaFoldDB" id="A0A3B1BKR2"/>
<dbReference type="InterPro" id="IPR051610">
    <property type="entry name" value="GPI/OXD"/>
</dbReference>
<dbReference type="PANTHER" id="PTHR35848:SF6">
    <property type="entry name" value="CUPIN TYPE-2 DOMAIN-CONTAINING PROTEIN"/>
    <property type="match status" value="1"/>
</dbReference>
<dbReference type="Pfam" id="PF07883">
    <property type="entry name" value="Cupin_2"/>
    <property type="match status" value="1"/>
</dbReference>
<dbReference type="InterPro" id="IPR013096">
    <property type="entry name" value="Cupin_2"/>
</dbReference>
<organism evidence="3">
    <name type="scientific">hydrothermal vent metagenome</name>
    <dbReference type="NCBI Taxonomy" id="652676"/>
    <lineage>
        <taxon>unclassified sequences</taxon>
        <taxon>metagenomes</taxon>
        <taxon>ecological metagenomes</taxon>
    </lineage>
</organism>
<accession>A0A3B1BKR2</accession>